<gene>
    <name evidence="1" type="ORF">rCG_24130</name>
</gene>
<evidence type="ECO:0000313" key="2">
    <source>
        <dbReference type="Proteomes" id="UP000234681"/>
    </source>
</evidence>
<protein>
    <submittedName>
        <fullName evidence="1">RCG24130, isoform CRA_c</fullName>
    </submittedName>
</protein>
<dbReference type="AlphaFoldDB" id="A6KAI1"/>
<dbReference type="Proteomes" id="UP000234681">
    <property type="component" value="Chromosome 17"/>
</dbReference>
<proteinExistence type="predicted"/>
<dbReference type="EMBL" id="CH474032">
    <property type="protein sequence ID" value="EDL93889.1"/>
    <property type="molecule type" value="Genomic_DNA"/>
</dbReference>
<accession>A6KAI1</accession>
<evidence type="ECO:0000313" key="1">
    <source>
        <dbReference type="EMBL" id="EDL93889.1"/>
    </source>
</evidence>
<name>A6KAI1_RAT</name>
<sequence>MPLFTSTHLNPRGRRGLGCVLLQSQADLVPIPPRPHVQPHVQMGTVQCHTSFFLHTY</sequence>
<organism evidence="1 2">
    <name type="scientific">Rattus norvegicus</name>
    <name type="common">Rat</name>
    <dbReference type="NCBI Taxonomy" id="10116"/>
    <lineage>
        <taxon>Eukaryota</taxon>
        <taxon>Metazoa</taxon>
        <taxon>Chordata</taxon>
        <taxon>Craniata</taxon>
        <taxon>Vertebrata</taxon>
        <taxon>Euteleostomi</taxon>
        <taxon>Mammalia</taxon>
        <taxon>Eutheria</taxon>
        <taxon>Euarchontoglires</taxon>
        <taxon>Glires</taxon>
        <taxon>Rodentia</taxon>
        <taxon>Myomorpha</taxon>
        <taxon>Muroidea</taxon>
        <taxon>Muridae</taxon>
        <taxon>Murinae</taxon>
        <taxon>Rattus</taxon>
    </lineage>
</organism>
<reference evidence="2" key="1">
    <citation type="submission" date="2005-09" db="EMBL/GenBank/DDBJ databases">
        <authorList>
            <person name="Mural R.J."/>
            <person name="Li P.W."/>
            <person name="Adams M.D."/>
            <person name="Amanatides P.G."/>
            <person name="Baden-Tillson H."/>
            <person name="Barnstead M."/>
            <person name="Chin S.H."/>
            <person name="Dew I."/>
            <person name="Evans C.A."/>
            <person name="Ferriera S."/>
            <person name="Flanigan M."/>
            <person name="Fosler C."/>
            <person name="Glodek A."/>
            <person name="Gu Z."/>
            <person name="Holt R.A."/>
            <person name="Jennings D."/>
            <person name="Kraft C.L."/>
            <person name="Lu F."/>
            <person name="Nguyen T."/>
            <person name="Nusskern D.R."/>
            <person name="Pfannkoch C.M."/>
            <person name="Sitter C."/>
            <person name="Sutton G.G."/>
            <person name="Venter J.C."/>
            <person name="Wang Z."/>
            <person name="Woodage T."/>
            <person name="Zheng X.H."/>
            <person name="Zhong F."/>
        </authorList>
    </citation>
    <scope>NUCLEOTIDE SEQUENCE [LARGE SCALE GENOMIC DNA]</scope>
    <source>
        <strain>BN</strain>
        <strain evidence="2">Sprague-Dawley</strain>
    </source>
</reference>